<dbReference type="SUPFAM" id="SSF110395">
    <property type="entry name" value="CutC-like"/>
    <property type="match status" value="1"/>
</dbReference>
<comment type="caution">
    <text evidence="3">Once thought to be involved in copper homeostasis, experiments in E.coli have shown this is not the case.</text>
</comment>
<dbReference type="PANTHER" id="PTHR12598">
    <property type="entry name" value="COPPER HOMEOSTASIS PROTEIN CUTC"/>
    <property type="match status" value="1"/>
</dbReference>
<gene>
    <name evidence="3" type="primary">cutC</name>
    <name evidence="4" type="ORF">FZD51_19105</name>
</gene>
<evidence type="ECO:0000256" key="1">
    <source>
        <dbReference type="ARBA" id="ARBA00007768"/>
    </source>
</evidence>
<evidence type="ECO:0000313" key="5">
    <source>
        <dbReference type="Proteomes" id="UP000322139"/>
    </source>
</evidence>
<accession>A0A5D4R4L0</accession>
<dbReference type="Proteomes" id="UP000322139">
    <property type="component" value="Unassembled WGS sequence"/>
</dbReference>
<organism evidence="4 5">
    <name type="scientific">Bacillus infantis</name>
    <dbReference type="NCBI Taxonomy" id="324767"/>
    <lineage>
        <taxon>Bacteria</taxon>
        <taxon>Bacillati</taxon>
        <taxon>Bacillota</taxon>
        <taxon>Bacilli</taxon>
        <taxon>Bacillales</taxon>
        <taxon>Bacillaceae</taxon>
        <taxon>Bacillus</taxon>
    </lineage>
</organism>
<dbReference type="HAMAP" id="MF_00795">
    <property type="entry name" value="CutC"/>
    <property type="match status" value="1"/>
</dbReference>
<dbReference type="Gene3D" id="3.20.20.380">
    <property type="entry name" value="Copper homeostasis (CutC) domain"/>
    <property type="match status" value="1"/>
</dbReference>
<comment type="caution">
    <text evidence="4">The sequence shown here is derived from an EMBL/GenBank/DDBJ whole genome shotgun (WGS) entry which is preliminary data.</text>
</comment>
<dbReference type="PANTHER" id="PTHR12598:SF0">
    <property type="entry name" value="COPPER HOMEOSTASIS PROTEIN CUTC HOMOLOG"/>
    <property type="match status" value="1"/>
</dbReference>
<reference evidence="4 5" key="1">
    <citation type="submission" date="2019-08" db="EMBL/GenBank/DDBJ databases">
        <title>Bacillus genomes from the desert of Cuatro Cienegas, Coahuila.</title>
        <authorList>
            <person name="Olmedo-Alvarez G."/>
        </authorList>
    </citation>
    <scope>NUCLEOTIDE SEQUENCE [LARGE SCALE GENOMIC DNA]</scope>
    <source>
        <strain evidence="4 5">CH446_14T</strain>
    </source>
</reference>
<dbReference type="Pfam" id="PF03932">
    <property type="entry name" value="CutC"/>
    <property type="match status" value="1"/>
</dbReference>
<sequence>MLKEVCAENLTLIPEKISKGAQRVELCDNLSVGGTTVSHGVAVKAIDYCRRHNTGVMAMVRPRGGDFVYSAEEIEIMKEDIIHLKQLGADGVVFGCLTEDGWIDEGAMKVLLELAEGLETVFHMAFDHIRQDKQLQAIDWLAEHGVARILTHGGPADSGILENLPRLQEYMEYAAGRITIMPGGGITDENLPEIAAELDVREVHGTRIVG</sequence>
<evidence type="ECO:0000256" key="3">
    <source>
        <dbReference type="HAMAP-Rule" id="MF_00795"/>
    </source>
</evidence>
<dbReference type="GO" id="GO:0005507">
    <property type="term" value="F:copper ion binding"/>
    <property type="evidence" value="ECO:0007669"/>
    <property type="project" value="TreeGrafter"/>
</dbReference>
<dbReference type="AlphaFoldDB" id="A0A5D4R4L0"/>
<dbReference type="GO" id="GO:0005737">
    <property type="term" value="C:cytoplasm"/>
    <property type="evidence" value="ECO:0007669"/>
    <property type="project" value="UniProtKB-SubCell"/>
</dbReference>
<keyword evidence="2 3" id="KW-0963">Cytoplasm</keyword>
<dbReference type="RefSeq" id="WP_148976220.1">
    <property type="nucleotide sequence ID" value="NZ_VTER01000010.1"/>
</dbReference>
<dbReference type="InterPro" id="IPR036822">
    <property type="entry name" value="CutC-like_dom_sf"/>
</dbReference>
<name>A0A5D4R4L0_9BACI</name>
<proteinExistence type="inferred from homology"/>
<comment type="subcellular location">
    <subcellularLocation>
        <location evidence="3">Cytoplasm</location>
    </subcellularLocation>
</comment>
<comment type="similarity">
    <text evidence="1 3">Belongs to the CutC family.</text>
</comment>
<dbReference type="InterPro" id="IPR005627">
    <property type="entry name" value="CutC-like"/>
</dbReference>
<protein>
    <recommendedName>
        <fullName evidence="3">PF03932 family protein CutC</fullName>
    </recommendedName>
</protein>
<evidence type="ECO:0000256" key="2">
    <source>
        <dbReference type="ARBA" id="ARBA00022490"/>
    </source>
</evidence>
<dbReference type="FunFam" id="3.20.20.380:FF:000003">
    <property type="entry name" value="Copper homeostasis protein CutC"/>
    <property type="match status" value="1"/>
</dbReference>
<evidence type="ECO:0000313" key="4">
    <source>
        <dbReference type="EMBL" id="TYS45679.1"/>
    </source>
</evidence>
<dbReference type="EMBL" id="VTER01000010">
    <property type="protein sequence ID" value="TYS45679.1"/>
    <property type="molecule type" value="Genomic_DNA"/>
</dbReference>